<name>A0A4R1HP02_PSEEN</name>
<dbReference type="Proteomes" id="UP000295560">
    <property type="component" value="Unassembled WGS sequence"/>
</dbReference>
<keyword evidence="4" id="KW-1185">Reference proteome</keyword>
<dbReference type="InterPro" id="IPR021401">
    <property type="entry name" value="DUF3040"/>
</dbReference>
<evidence type="ECO:0000313" key="4">
    <source>
        <dbReference type="Proteomes" id="UP000295560"/>
    </source>
</evidence>
<gene>
    <name evidence="3" type="ORF">EV378_6367</name>
</gene>
<dbReference type="EMBL" id="SMFZ01000002">
    <property type="protein sequence ID" value="TCK22365.1"/>
    <property type="molecule type" value="Genomic_DNA"/>
</dbReference>
<accession>A0A4R1HP02</accession>
<keyword evidence="2" id="KW-1133">Transmembrane helix</keyword>
<organism evidence="3 4">
    <name type="scientific">Pseudonocardia endophytica</name>
    <dbReference type="NCBI Taxonomy" id="401976"/>
    <lineage>
        <taxon>Bacteria</taxon>
        <taxon>Bacillati</taxon>
        <taxon>Actinomycetota</taxon>
        <taxon>Actinomycetes</taxon>
        <taxon>Pseudonocardiales</taxon>
        <taxon>Pseudonocardiaceae</taxon>
        <taxon>Pseudonocardia</taxon>
    </lineage>
</organism>
<proteinExistence type="predicted"/>
<keyword evidence="2" id="KW-0472">Membrane</keyword>
<protein>
    <submittedName>
        <fullName evidence="3">DUF3040 family protein</fullName>
    </submittedName>
</protein>
<reference evidence="3 4" key="1">
    <citation type="submission" date="2019-03" db="EMBL/GenBank/DDBJ databases">
        <title>Sequencing the genomes of 1000 actinobacteria strains.</title>
        <authorList>
            <person name="Klenk H.-P."/>
        </authorList>
    </citation>
    <scope>NUCLEOTIDE SEQUENCE [LARGE SCALE GENOMIC DNA]</scope>
    <source>
        <strain evidence="3 4">DSM 44969</strain>
    </source>
</reference>
<comment type="caution">
    <text evidence="3">The sequence shown here is derived from an EMBL/GenBank/DDBJ whole genome shotgun (WGS) entry which is preliminary data.</text>
</comment>
<evidence type="ECO:0000256" key="2">
    <source>
        <dbReference type="SAM" id="Phobius"/>
    </source>
</evidence>
<evidence type="ECO:0000256" key="1">
    <source>
        <dbReference type="SAM" id="MobiDB-lite"/>
    </source>
</evidence>
<feature type="region of interest" description="Disordered" evidence="1">
    <location>
        <begin position="1"/>
        <end position="57"/>
    </location>
</feature>
<dbReference type="Pfam" id="PF11239">
    <property type="entry name" value="DUF3040"/>
    <property type="match status" value="1"/>
</dbReference>
<feature type="transmembrane region" description="Helical" evidence="2">
    <location>
        <begin position="81"/>
        <end position="101"/>
    </location>
</feature>
<evidence type="ECO:0000313" key="3">
    <source>
        <dbReference type="EMBL" id="TCK22365.1"/>
    </source>
</evidence>
<dbReference type="RefSeq" id="WP_132431171.1">
    <property type="nucleotide sequence ID" value="NZ_SMFZ01000002.1"/>
</dbReference>
<feature type="compositionally biased region" description="Basic and acidic residues" evidence="1">
    <location>
        <begin position="10"/>
        <end position="32"/>
    </location>
</feature>
<sequence length="116" mass="12486">MSAAYAAPEPDDRRDEPTSAGELSERDRRVLDEIAGYENGSDPAFTARLREPAPTASPATERMLQILAVAAVAAVLVPTEWLMVGVILTVLLVMPGLLAWYGRRATPPGTRQAPED</sequence>
<dbReference type="AlphaFoldDB" id="A0A4R1HP02"/>
<keyword evidence="2" id="KW-0812">Transmembrane</keyword>